<dbReference type="InterPro" id="IPR002919">
    <property type="entry name" value="TIL_dom"/>
</dbReference>
<feature type="domain" description="TIL" evidence="7">
    <location>
        <begin position="900"/>
        <end position="953"/>
    </location>
</feature>
<dbReference type="SUPFAM" id="SSF57567">
    <property type="entry name" value="Serine protease inhibitors"/>
    <property type="match status" value="14"/>
</dbReference>
<accession>A0A891XHH0</accession>
<keyword evidence="4" id="KW-1015">Disulfide bond</keyword>
<evidence type="ECO:0000313" key="8">
    <source>
        <dbReference type="EMBL" id="QRN45218.1"/>
    </source>
</evidence>
<evidence type="ECO:0000256" key="4">
    <source>
        <dbReference type="ARBA" id="ARBA00023157"/>
    </source>
</evidence>
<dbReference type="PANTHER" id="PTHR23259">
    <property type="entry name" value="RIDDLE"/>
    <property type="match status" value="1"/>
</dbReference>
<dbReference type="InterPro" id="IPR036084">
    <property type="entry name" value="Ser_inhib-like_sf"/>
</dbReference>
<dbReference type="Pfam" id="PF01826">
    <property type="entry name" value="TIL"/>
    <property type="match status" value="13"/>
</dbReference>
<feature type="domain" description="TIL" evidence="7">
    <location>
        <begin position="248"/>
        <end position="301"/>
    </location>
</feature>
<feature type="domain" description="TIL" evidence="7">
    <location>
        <begin position="834"/>
        <end position="894"/>
    </location>
</feature>
<feature type="domain" description="TIL" evidence="7">
    <location>
        <begin position="961"/>
        <end position="1015"/>
    </location>
</feature>
<sequence>MGGHTAMYNILFICVIAFSVSDVLTTTPPRPHKDCRDPLKEWSDCGSACPASCSNYNNTCLACTLQCVQGCFCKPDYVLNENGDCIRPEDCPRDCGVNEYWDWCPPTCPPHQNCSVIWSKFSCSGDNPDCCAPQCRCYDGYYRNDNGKCVTVKECLHKCGHNAYYEDCSNSDSGACVQGCVCKKGYIRNHGFCVKDKSQECPANEHWTDCINPCPKGAMCFAPCIEGCICNDGYVRKDNVCVKSDPICGKNEKYNRCGSACPLTCAGPPPGPCTKQCVPGCFCEEGYIRDDNGDCIPVNECPPRECGKHEEWQDCGTACPKTCDNYDDTCGSACTLQCVRGCFCKKGYVRSPSGLCVKPKNCPQRVCQKPNEHFDLCPPTCPPGDGCNLMWSKYDCTNASECCRPSCRCDSGYFRNHLGFCITGKQCMEQGQCGNNSYFDDNVGDCVCNKGYYENHFRICVKHQPEEQCGDNAHYVDCPTTCDDDRVSVVDCIPGCHCNDGYVWNEYEGVCKKDYTKRPCSEHSHCVCDEGYEKGINGMCVLACGPNSHYDPCPPTNCPPGMMCPAVCRPACVCDKGYEQNDEGTCVKSNEYCNCNDLEVYKECGTACPPTCDNPRPEFCTANCVEGCFCKSGLFRNQNGDCVPFDQCPHNCGRNETYAMCAFGCPTNYCPESNGPVPQCMPPRDCKPGCVCNRGYKRDRSNNNECVLKEDCPPPIICGKNEHYNRCGTACPLTCDQPEPRPCTRQCVKGCFCNGDLVRNSEGKCVPKDQCPKKPVCKPNEIYKDCGSACPKTCKNPTPDVCTDQCVSGCFCKDGLFRTENGDCVSFPECPNNCGRNETYAFCAARCPTDYCPESTNEPPQCDPPYPCPPGCVCKKGFIRNNDVDYKCISKDECPPPVTCGKNEYYHECGTSCPPTCDNPNPQFCDKKCNKGCFCIGDLVRNSKGKCVPVDKCPDTKKCKKPNEVWDKCNALCQTTCDNYKDPHKVCPAICKPGCVCAKGYARDENGDCIQTCDCPNKCNKKHERWDKCGVLCQPTCDSLVKPKPCPKICKPGCVCEDDYYRNKDGDCVKAKDCPNKKCPKNEIYKKCGTACPKTCKNKDIKINCIEKCVEGCFCKGNLVRDKNNVCIPPKKCKHRPHHTKSDSQRDDAEPTPKEQEESESKTET</sequence>
<feature type="chain" id="PRO_5032387888" evidence="6">
    <location>
        <begin position="26"/>
        <end position="1165"/>
    </location>
</feature>
<evidence type="ECO:0000256" key="6">
    <source>
        <dbReference type="SAM" id="SignalP"/>
    </source>
</evidence>
<evidence type="ECO:0000256" key="1">
    <source>
        <dbReference type="ARBA" id="ARBA00007611"/>
    </source>
</evidence>
<keyword evidence="3" id="KW-0722">Serine protease inhibitor</keyword>
<dbReference type="EMBL" id="MW244684">
    <property type="protein sequence ID" value="QRN45218.1"/>
    <property type="molecule type" value="mRNA"/>
</dbReference>
<dbReference type="FunFam" id="2.10.25.10:FF:000055">
    <property type="entry name" value="alpha-tectorin isoform X1"/>
    <property type="match status" value="1"/>
</dbReference>
<dbReference type="PANTHER" id="PTHR23259:SF70">
    <property type="entry name" value="ACCESSORY GLAND PROTEIN ACP62F-RELATED"/>
    <property type="match status" value="1"/>
</dbReference>
<organism evidence="8">
    <name type="scientific">Tineola bisselliella</name>
    <name type="common">Webbing clothes moth</name>
    <name type="synonym">Tinea bisselliella</name>
    <dbReference type="NCBI Taxonomy" id="93883"/>
    <lineage>
        <taxon>Eukaryota</taxon>
        <taxon>Metazoa</taxon>
        <taxon>Ecdysozoa</taxon>
        <taxon>Arthropoda</taxon>
        <taxon>Hexapoda</taxon>
        <taxon>Insecta</taxon>
        <taxon>Pterygota</taxon>
        <taxon>Neoptera</taxon>
        <taxon>Endopterygota</taxon>
        <taxon>Lepidoptera</taxon>
        <taxon>Glossata</taxon>
        <taxon>Ditrysia</taxon>
        <taxon>Tineoidea</taxon>
        <taxon>Tineidae</taxon>
        <taxon>Tineinae</taxon>
        <taxon>Tineola</taxon>
    </lineage>
</organism>
<evidence type="ECO:0000256" key="2">
    <source>
        <dbReference type="ARBA" id="ARBA00022690"/>
    </source>
</evidence>
<feature type="domain" description="TIL" evidence="7">
    <location>
        <begin position="1079"/>
        <end position="1133"/>
    </location>
</feature>
<dbReference type="GO" id="GO:0004867">
    <property type="term" value="F:serine-type endopeptidase inhibitor activity"/>
    <property type="evidence" value="ECO:0007669"/>
    <property type="project" value="UniProtKB-KW"/>
</dbReference>
<dbReference type="CDD" id="cd19941">
    <property type="entry name" value="TIL"/>
    <property type="match status" value="13"/>
</dbReference>
<dbReference type="Gene3D" id="2.10.25.10">
    <property type="entry name" value="Laminin"/>
    <property type="match status" value="16"/>
</dbReference>
<feature type="domain" description="TIL" evidence="7">
    <location>
        <begin position="39"/>
        <end position="91"/>
    </location>
</feature>
<feature type="domain" description="TIL" evidence="7">
    <location>
        <begin position="306"/>
        <end position="362"/>
    </location>
</feature>
<dbReference type="AlphaFoldDB" id="A0A891XHH0"/>
<feature type="domain" description="TIL" evidence="7">
    <location>
        <begin position="201"/>
        <end position="244"/>
    </location>
</feature>
<feature type="domain" description="TIL" evidence="7">
    <location>
        <begin position="1021"/>
        <end position="1074"/>
    </location>
</feature>
<feature type="domain" description="TIL" evidence="7">
    <location>
        <begin position="777"/>
        <end position="830"/>
    </location>
</feature>
<feature type="domain" description="TIL" evidence="7">
    <location>
        <begin position="95"/>
        <end position="155"/>
    </location>
</feature>
<feature type="domain" description="TIL" evidence="7">
    <location>
        <begin position="595"/>
        <end position="648"/>
    </location>
</feature>
<keyword evidence="2" id="KW-0646">Protease inhibitor</keyword>
<evidence type="ECO:0000256" key="3">
    <source>
        <dbReference type="ARBA" id="ARBA00022900"/>
    </source>
</evidence>
<reference evidence="8" key="1">
    <citation type="journal article" name="Insect Biochem. Mol. Biol.">
        <title>Silk of the common clothes moth, Tineola bisselliella, a cosmopolitan pest belonging to the basal ditrysian moth line.</title>
        <authorList>
            <person name="Rouhova L."/>
            <person name="Kludkiewicz B."/>
            <person name="Sehadova H."/>
            <person name="Sery M."/>
            <person name="Kucerova L."/>
            <person name="Konik P."/>
            <person name="Zurovec M."/>
        </authorList>
    </citation>
    <scope>NUCLEOTIDE SEQUENCE</scope>
    <source>
        <tissue evidence="8">Silk glands</tissue>
    </source>
</reference>
<feature type="signal peptide" evidence="6">
    <location>
        <begin position="1"/>
        <end position="25"/>
    </location>
</feature>
<proteinExistence type="evidence at transcript level"/>
<comment type="similarity">
    <text evidence="1">Belongs to the serine protease inhibitor-like (TIL domain-containing) family.</text>
</comment>
<evidence type="ECO:0000256" key="5">
    <source>
        <dbReference type="SAM" id="MobiDB-lite"/>
    </source>
</evidence>
<keyword evidence="6" id="KW-0732">Signal</keyword>
<feature type="compositionally biased region" description="Basic and acidic residues" evidence="5">
    <location>
        <begin position="1140"/>
        <end position="1165"/>
    </location>
</feature>
<protein>
    <submittedName>
        <fullName evidence="8">Zonadhesin-like 1</fullName>
    </submittedName>
</protein>
<evidence type="ECO:0000259" key="7">
    <source>
        <dbReference type="Pfam" id="PF01826"/>
    </source>
</evidence>
<gene>
    <name evidence="8" type="primary">Zon1</name>
</gene>
<name>A0A891XHH0_TINBI</name>
<feature type="domain" description="TIL" evidence="7">
    <location>
        <begin position="718"/>
        <end position="771"/>
    </location>
</feature>
<feature type="region of interest" description="Disordered" evidence="5">
    <location>
        <begin position="1131"/>
        <end position="1165"/>
    </location>
</feature>
<dbReference type="InterPro" id="IPR051368">
    <property type="entry name" value="SerProtInhib-TIL_Domain"/>
</dbReference>